<sequence length="298" mass="33047">MRNTTLLIVFIFLCFFNKAYSEQLTVVYPEVKAPYDAIFEQIIQGVSNEFGDDIIHLKLPNQFDVAQIAQQITTQKVIALGKRGLRVARKIYQEKQVVVGALPIRPSDISGVSLMTAPDLLFDALKELAPQVTTINVFYTAASTWIIDIAQQEAHSRGLTVNAQKVDDLRTAVTAYNKLFEQGELKNTAIWLPIDPITANEKIIVPVILEKAWENKMPVFSAKPSHAKRGALFSAIPNNEFLGGQLVRLLNTLSHSPNQSTVSPLKGVKLAVNLRTAAHLGYNYSATKRADFAITFPK</sequence>
<comment type="caution">
    <text evidence="1">The sequence shown here is derived from an EMBL/GenBank/DDBJ whole genome shotgun (WGS) entry which is preliminary data.</text>
</comment>
<evidence type="ECO:0000313" key="1">
    <source>
        <dbReference type="EMBL" id="GLX80309.1"/>
    </source>
</evidence>
<dbReference type="InterPro" id="IPR007487">
    <property type="entry name" value="ABC_transpt-TYRBP-like"/>
</dbReference>
<proteinExistence type="predicted"/>
<organism evidence="1 2">
    <name type="scientific">Thalassotalea insulae</name>
    <dbReference type="NCBI Taxonomy" id="2056778"/>
    <lineage>
        <taxon>Bacteria</taxon>
        <taxon>Pseudomonadati</taxon>
        <taxon>Pseudomonadota</taxon>
        <taxon>Gammaproteobacteria</taxon>
        <taxon>Alteromonadales</taxon>
        <taxon>Colwelliaceae</taxon>
        <taxon>Thalassotalea</taxon>
    </lineage>
</organism>
<dbReference type="EMBL" id="BSST01000001">
    <property type="protein sequence ID" value="GLX80309.1"/>
    <property type="molecule type" value="Genomic_DNA"/>
</dbReference>
<dbReference type="Proteomes" id="UP001157186">
    <property type="component" value="Unassembled WGS sequence"/>
</dbReference>
<dbReference type="PANTHER" id="PTHR35271">
    <property type="entry name" value="ABC TRANSPORTER, SUBSTRATE-BINDING LIPOPROTEIN-RELATED"/>
    <property type="match status" value="1"/>
</dbReference>
<dbReference type="PANTHER" id="PTHR35271:SF1">
    <property type="entry name" value="ABC TRANSPORTER, SUBSTRATE-BINDING LIPOPROTEIN"/>
    <property type="match status" value="1"/>
</dbReference>
<accession>A0ABQ6GXA4</accession>
<dbReference type="RefSeq" id="WP_284246289.1">
    <property type="nucleotide sequence ID" value="NZ_BSST01000001.1"/>
</dbReference>
<dbReference type="Pfam" id="PF04392">
    <property type="entry name" value="ABC_sub_bind"/>
    <property type="match status" value="1"/>
</dbReference>
<dbReference type="Gene3D" id="3.40.50.2300">
    <property type="match status" value="1"/>
</dbReference>
<reference evidence="1 2" key="1">
    <citation type="submission" date="2023-03" db="EMBL/GenBank/DDBJ databases">
        <title>Draft genome sequence of Thalassotalea insulae KCTC 62186T.</title>
        <authorList>
            <person name="Sawabe T."/>
        </authorList>
    </citation>
    <scope>NUCLEOTIDE SEQUENCE [LARGE SCALE GENOMIC DNA]</scope>
    <source>
        <strain evidence="1 2">KCTC 62186</strain>
    </source>
</reference>
<gene>
    <name evidence="1" type="ORF">tinsulaeT_36490</name>
</gene>
<protein>
    <recommendedName>
        <fullName evidence="3">ABC transport system substrate-binding protein</fullName>
    </recommendedName>
</protein>
<keyword evidence="2" id="KW-1185">Reference proteome</keyword>
<evidence type="ECO:0000313" key="2">
    <source>
        <dbReference type="Proteomes" id="UP001157186"/>
    </source>
</evidence>
<name>A0ABQ6GXA4_9GAMM</name>
<evidence type="ECO:0008006" key="3">
    <source>
        <dbReference type="Google" id="ProtNLM"/>
    </source>
</evidence>